<evidence type="ECO:0000313" key="2">
    <source>
        <dbReference type="Proteomes" id="UP000001542"/>
    </source>
</evidence>
<dbReference type="VEuPathDB" id="TrichDB:TVAGG3_0599510"/>
<dbReference type="OrthoDB" id="10412158at2759"/>
<dbReference type="RefSeq" id="XP_001301519.1">
    <property type="nucleotide sequence ID" value="XM_001301518.1"/>
</dbReference>
<dbReference type="InParanoid" id="A2G2M8"/>
<dbReference type="KEGG" id="tva:4746250"/>
<dbReference type="EMBL" id="DS114292">
    <property type="protein sequence ID" value="EAX88589.1"/>
    <property type="molecule type" value="Genomic_DNA"/>
</dbReference>
<protein>
    <recommendedName>
        <fullName evidence="3">Glycosyltransferase</fullName>
    </recommendedName>
</protein>
<evidence type="ECO:0000313" key="1">
    <source>
        <dbReference type="EMBL" id="EAX88589.1"/>
    </source>
</evidence>
<proteinExistence type="predicted"/>
<name>A2G2M8_TRIV3</name>
<sequence>MDFNLSITFCAVPYPVTTKELYNLYLITMSSWLTTSHLSKLLILLPQEEFDPNNTIVPELERHFGKNRIFFTEPIDVDSDGVPYIDDWFFKGFDYSQTDYVCWINSDIILPKGWYPRCQFVMDYFYQKNLQAAVISRRCDFNYSLKQKTQIPIDYDSIAKDRHTHSTWGIDFFLISKKPMQLNIDEIPPFHMGKYRWDPWVAGWLDSHIALTSLGDGFCSYHFNHKPKNRHISDPKVKENYVLAARHNRYSHSNAKAAYKIKKNHLQYKNKILTSFGKEMPLDNAPADYNSRSD</sequence>
<dbReference type="VEuPathDB" id="TrichDB:TVAG_265290"/>
<keyword evidence="2" id="KW-1185">Reference proteome</keyword>
<organism evidence="1 2">
    <name type="scientific">Trichomonas vaginalis (strain ATCC PRA-98 / G3)</name>
    <dbReference type="NCBI Taxonomy" id="412133"/>
    <lineage>
        <taxon>Eukaryota</taxon>
        <taxon>Metamonada</taxon>
        <taxon>Parabasalia</taxon>
        <taxon>Trichomonadida</taxon>
        <taxon>Trichomonadidae</taxon>
        <taxon>Trichomonas</taxon>
    </lineage>
</organism>
<dbReference type="AlphaFoldDB" id="A2G2M8"/>
<gene>
    <name evidence="1" type="ORF">TVAG_265290</name>
</gene>
<reference evidence="1" key="2">
    <citation type="journal article" date="2007" name="Science">
        <title>Draft genome sequence of the sexually transmitted pathogen Trichomonas vaginalis.</title>
        <authorList>
            <person name="Carlton J.M."/>
            <person name="Hirt R.P."/>
            <person name="Silva J.C."/>
            <person name="Delcher A.L."/>
            <person name="Schatz M."/>
            <person name="Zhao Q."/>
            <person name="Wortman J.R."/>
            <person name="Bidwell S.L."/>
            <person name="Alsmark U.C.M."/>
            <person name="Besteiro S."/>
            <person name="Sicheritz-Ponten T."/>
            <person name="Noel C.J."/>
            <person name="Dacks J.B."/>
            <person name="Foster P.G."/>
            <person name="Simillion C."/>
            <person name="Van de Peer Y."/>
            <person name="Miranda-Saavedra D."/>
            <person name="Barton G.J."/>
            <person name="Westrop G.D."/>
            <person name="Mueller S."/>
            <person name="Dessi D."/>
            <person name="Fiori P.L."/>
            <person name="Ren Q."/>
            <person name="Paulsen I."/>
            <person name="Zhang H."/>
            <person name="Bastida-Corcuera F.D."/>
            <person name="Simoes-Barbosa A."/>
            <person name="Brown M.T."/>
            <person name="Hayes R.D."/>
            <person name="Mukherjee M."/>
            <person name="Okumura C.Y."/>
            <person name="Schneider R."/>
            <person name="Smith A.J."/>
            <person name="Vanacova S."/>
            <person name="Villalvazo M."/>
            <person name="Haas B.J."/>
            <person name="Pertea M."/>
            <person name="Feldblyum T.V."/>
            <person name="Utterback T.R."/>
            <person name="Shu C.L."/>
            <person name="Osoegawa K."/>
            <person name="de Jong P.J."/>
            <person name="Hrdy I."/>
            <person name="Horvathova L."/>
            <person name="Zubacova Z."/>
            <person name="Dolezal P."/>
            <person name="Malik S.B."/>
            <person name="Logsdon J.M. Jr."/>
            <person name="Henze K."/>
            <person name="Gupta A."/>
            <person name="Wang C.C."/>
            <person name="Dunne R.L."/>
            <person name="Upcroft J.A."/>
            <person name="Upcroft P."/>
            <person name="White O."/>
            <person name="Salzberg S.L."/>
            <person name="Tang P."/>
            <person name="Chiu C.-H."/>
            <person name="Lee Y.-S."/>
            <person name="Embley T.M."/>
            <person name="Coombs G.H."/>
            <person name="Mottram J.C."/>
            <person name="Tachezy J."/>
            <person name="Fraser-Liggett C.M."/>
            <person name="Johnson P.J."/>
        </authorList>
    </citation>
    <scope>NUCLEOTIDE SEQUENCE [LARGE SCALE GENOMIC DNA]</scope>
    <source>
        <strain evidence="1">G3</strain>
    </source>
</reference>
<dbReference type="Proteomes" id="UP000001542">
    <property type="component" value="Unassembled WGS sequence"/>
</dbReference>
<reference evidence="1" key="1">
    <citation type="submission" date="2006-10" db="EMBL/GenBank/DDBJ databases">
        <authorList>
            <person name="Amadeo P."/>
            <person name="Zhao Q."/>
            <person name="Wortman J."/>
            <person name="Fraser-Liggett C."/>
            <person name="Carlton J."/>
        </authorList>
    </citation>
    <scope>NUCLEOTIDE SEQUENCE</scope>
    <source>
        <strain evidence="1">G3</strain>
    </source>
</reference>
<evidence type="ECO:0008006" key="3">
    <source>
        <dbReference type="Google" id="ProtNLM"/>
    </source>
</evidence>
<dbReference type="eggNOG" id="ENOG502T0TC">
    <property type="taxonomic scope" value="Eukaryota"/>
</dbReference>
<accession>A2G2M8</accession>